<organism evidence="3 4">
    <name type="scientific">Paludisphaera mucosa</name>
    <dbReference type="NCBI Taxonomy" id="3030827"/>
    <lineage>
        <taxon>Bacteria</taxon>
        <taxon>Pseudomonadati</taxon>
        <taxon>Planctomycetota</taxon>
        <taxon>Planctomycetia</taxon>
        <taxon>Isosphaerales</taxon>
        <taxon>Isosphaeraceae</taxon>
        <taxon>Paludisphaera</taxon>
    </lineage>
</organism>
<keyword evidence="2" id="KW-0732">Signal</keyword>
<feature type="compositionally biased region" description="Basic and acidic residues" evidence="1">
    <location>
        <begin position="39"/>
        <end position="48"/>
    </location>
</feature>
<keyword evidence="4" id="KW-1185">Reference proteome</keyword>
<comment type="caution">
    <text evidence="3">The sequence shown here is derived from an EMBL/GenBank/DDBJ whole genome shotgun (WGS) entry which is preliminary data.</text>
</comment>
<evidence type="ECO:0000256" key="1">
    <source>
        <dbReference type="SAM" id="MobiDB-lite"/>
    </source>
</evidence>
<gene>
    <name evidence="3" type="ORF">PZE19_15750</name>
</gene>
<accession>A0ABT6FCC4</accession>
<protein>
    <submittedName>
        <fullName evidence="3">Uncharacterized protein</fullName>
    </submittedName>
</protein>
<dbReference type="RefSeq" id="WP_277861588.1">
    <property type="nucleotide sequence ID" value="NZ_JARRAG010000002.1"/>
</dbReference>
<dbReference type="Proteomes" id="UP001216907">
    <property type="component" value="Unassembled WGS sequence"/>
</dbReference>
<sequence length="259" mass="29262">MWILTRRFALAVALSTTVAAGVGRAQDEPAAKPAADPADLVRPEKDPSPKMVPDLPTIPWRHDRLSHGWTPIKTTPLPKDREGIWVLDFAFKPLRIQTVEVPGKGRKAVHYLYYKVVNRTAAPRPFYPQFIMVNERGQRIEDAVVPEAVPVVQNREDPSIPVRGAVNIMGVLPPSTKQGVDDAVFGVAVWDRWDTSSDRFSIYVRGLSDGYKEVAPPDGGKPIVKYKTLRLDFIRRGDDRNISEKEIEPNEPPYEWVYW</sequence>
<dbReference type="EMBL" id="JARRAG010000002">
    <property type="protein sequence ID" value="MDG3005243.1"/>
    <property type="molecule type" value="Genomic_DNA"/>
</dbReference>
<evidence type="ECO:0000313" key="4">
    <source>
        <dbReference type="Proteomes" id="UP001216907"/>
    </source>
</evidence>
<evidence type="ECO:0000256" key="2">
    <source>
        <dbReference type="SAM" id="SignalP"/>
    </source>
</evidence>
<feature type="region of interest" description="Disordered" evidence="1">
    <location>
        <begin position="25"/>
        <end position="57"/>
    </location>
</feature>
<evidence type="ECO:0000313" key="3">
    <source>
        <dbReference type="EMBL" id="MDG3005243.1"/>
    </source>
</evidence>
<feature type="signal peptide" evidence="2">
    <location>
        <begin position="1"/>
        <end position="20"/>
    </location>
</feature>
<name>A0ABT6FCC4_9BACT</name>
<feature type="chain" id="PRO_5047452427" evidence="2">
    <location>
        <begin position="21"/>
        <end position="259"/>
    </location>
</feature>
<proteinExistence type="predicted"/>
<reference evidence="3 4" key="1">
    <citation type="submission" date="2023-03" db="EMBL/GenBank/DDBJ databases">
        <title>Paludisphaera mucosa sp. nov. a novel planctomycete from northern fen.</title>
        <authorList>
            <person name="Ivanova A."/>
        </authorList>
    </citation>
    <scope>NUCLEOTIDE SEQUENCE [LARGE SCALE GENOMIC DNA]</scope>
    <source>
        <strain evidence="3 4">Pla2</strain>
    </source>
</reference>